<dbReference type="PANTHER" id="PTHR43575:SF1">
    <property type="entry name" value="PROTEIN ABCI7, CHLOROPLASTIC"/>
    <property type="match status" value="1"/>
</dbReference>
<dbReference type="RefSeq" id="WP_041900902.1">
    <property type="nucleotide sequence ID" value="NZ_CP010086.2"/>
</dbReference>
<evidence type="ECO:0000256" key="1">
    <source>
        <dbReference type="ARBA" id="ARBA00043967"/>
    </source>
</evidence>
<dbReference type="AlphaFoldDB" id="A0A0B5QP37"/>
<dbReference type="STRING" id="1520.LF65_02010"/>
<evidence type="ECO:0000313" key="3">
    <source>
        <dbReference type="EMBL" id="AJG98608.1"/>
    </source>
</evidence>
<dbReference type="PANTHER" id="PTHR43575">
    <property type="entry name" value="PROTEIN ABCI7, CHLOROPLASTIC"/>
    <property type="match status" value="1"/>
</dbReference>
<dbReference type="Pfam" id="PF01458">
    <property type="entry name" value="SUFBD_core"/>
    <property type="match status" value="1"/>
</dbReference>
<dbReference type="InterPro" id="IPR037284">
    <property type="entry name" value="SUF_FeS_clus_asmbl_SufBD_sf"/>
</dbReference>
<dbReference type="InterPro" id="IPR011542">
    <property type="entry name" value="SUF_FeS_clus_asmbl_SufD"/>
</dbReference>
<dbReference type="SUPFAM" id="SSF101960">
    <property type="entry name" value="Stabilizer of iron transporter SufD"/>
    <property type="match status" value="1"/>
</dbReference>
<dbReference type="InterPro" id="IPR055346">
    <property type="entry name" value="Fe-S_cluster_assembly_SufBD"/>
</dbReference>
<gene>
    <name evidence="3" type="ORF">LF65_02010</name>
</gene>
<organism evidence="3 4">
    <name type="scientific">Clostridium beijerinckii</name>
    <name type="common">Clostridium MP</name>
    <dbReference type="NCBI Taxonomy" id="1520"/>
    <lineage>
        <taxon>Bacteria</taxon>
        <taxon>Bacillati</taxon>
        <taxon>Bacillota</taxon>
        <taxon>Clostridia</taxon>
        <taxon>Eubacteriales</taxon>
        <taxon>Clostridiaceae</taxon>
        <taxon>Clostridium</taxon>
    </lineage>
</organism>
<dbReference type="EMBL" id="CP010086">
    <property type="protein sequence ID" value="AJG98608.1"/>
    <property type="molecule type" value="Genomic_DNA"/>
</dbReference>
<dbReference type="InterPro" id="IPR000825">
    <property type="entry name" value="SUF_FeS_clus_asmbl_SufBD_core"/>
</dbReference>
<evidence type="ECO:0000259" key="2">
    <source>
        <dbReference type="Pfam" id="PF01458"/>
    </source>
</evidence>
<proteinExistence type="inferred from homology"/>
<sequence>MKAIQFNNLNKTPIRTKSWVNINDISLGELNIGEIKKFNNVEIKDLEGVDIQKLENDKILPLYREFQYGVSEDLINQGKEGFNQGYVITIGRNIKTEEPIIIEFNMDKDNSSLVDNLIIVGEENSKASIIVKYKSLDDSIGYHNGICTIYSKKNSEIKLTKVNFLNENTVHFDSNVSDIEEDGKVDFISVDLGGQYSIYNYHGDLIGDKSAANINSIYLGNKDKLIDINYIITHKGQRSNSNINVKGALQGKARKAFKGTLDFKTGASKSVGAEDEYCMLLSKEARAKAMPVLLCAEDDVSGEHAASSGRIDENKLFYLMSRGLSYDEAKIVIVRAAFNPIIDSIGDNDVIEEILQEVDRGLKNE</sequence>
<dbReference type="GO" id="GO:0016226">
    <property type="term" value="P:iron-sulfur cluster assembly"/>
    <property type="evidence" value="ECO:0007669"/>
    <property type="project" value="InterPro"/>
</dbReference>
<name>A0A0B5QP37_CLOBE</name>
<reference evidence="4" key="1">
    <citation type="submission" date="2014-12" db="EMBL/GenBank/DDBJ databases">
        <title>Genome sequence of Clostridium beijerinckii strain 59B.</title>
        <authorList>
            <person name="Little G.T."/>
            <person name="Minton N.P."/>
        </authorList>
    </citation>
    <scope>NUCLEOTIDE SEQUENCE [LARGE SCALE GENOMIC DNA]</scope>
    <source>
        <strain evidence="4">59B</strain>
    </source>
</reference>
<dbReference type="OrthoDB" id="9803529at2"/>
<evidence type="ECO:0000313" key="4">
    <source>
        <dbReference type="Proteomes" id="UP000031866"/>
    </source>
</evidence>
<dbReference type="NCBIfam" id="TIGR01981">
    <property type="entry name" value="sufD"/>
    <property type="match status" value="1"/>
</dbReference>
<protein>
    <submittedName>
        <fullName evidence="3">Fe-S cluster assembly protein SufD</fullName>
    </submittedName>
</protein>
<comment type="similarity">
    <text evidence="1">Belongs to the iron-sulfur cluster assembly SufBD family.</text>
</comment>
<dbReference type="KEGG" id="cbei:LF65_02010"/>
<dbReference type="Proteomes" id="UP000031866">
    <property type="component" value="Chromosome"/>
</dbReference>
<feature type="domain" description="SUF system FeS cluster assembly SufBD core" evidence="2">
    <location>
        <begin position="106"/>
        <end position="336"/>
    </location>
</feature>
<accession>A0A0B5QP37</accession>